<evidence type="ECO:0000313" key="3">
    <source>
        <dbReference type="Proteomes" id="UP000299102"/>
    </source>
</evidence>
<evidence type="ECO:0000313" key="2">
    <source>
        <dbReference type="EMBL" id="GBP11814.1"/>
    </source>
</evidence>
<reference evidence="2 3" key="1">
    <citation type="journal article" date="2019" name="Commun. Biol.">
        <title>The bagworm genome reveals a unique fibroin gene that provides high tensile strength.</title>
        <authorList>
            <person name="Kono N."/>
            <person name="Nakamura H."/>
            <person name="Ohtoshi R."/>
            <person name="Tomita M."/>
            <person name="Numata K."/>
            <person name="Arakawa K."/>
        </authorList>
    </citation>
    <scope>NUCLEOTIDE SEQUENCE [LARGE SCALE GENOMIC DNA]</scope>
</reference>
<name>A0A4C1TCF4_EUMVA</name>
<comment type="caution">
    <text evidence="2">The sequence shown here is derived from an EMBL/GenBank/DDBJ whole genome shotgun (WGS) entry which is preliminary data.</text>
</comment>
<sequence>MPEQLPRGSPQGRLGPEEKRPMGYNVGTMGIGSPRVIPKRKPLPNVVEVSIRLQHGDDVAYQQTVLEIPGRVVAVK</sequence>
<keyword evidence="3" id="KW-1185">Reference proteome</keyword>
<dbReference type="EMBL" id="BGZK01004959">
    <property type="protein sequence ID" value="GBP11814.1"/>
    <property type="molecule type" value="Genomic_DNA"/>
</dbReference>
<proteinExistence type="predicted"/>
<protein>
    <submittedName>
        <fullName evidence="2">Uncharacterized protein</fullName>
    </submittedName>
</protein>
<evidence type="ECO:0000256" key="1">
    <source>
        <dbReference type="SAM" id="MobiDB-lite"/>
    </source>
</evidence>
<gene>
    <name evidence="2" type="ORF">EVAR_73173_1</name>
</gene>
<dbReference type="Proteomes" id="UP000299102">
    <property type="component" value="Unassembled WGS sequence"/>
</dbReference>
<feature type="region of interest" description="Disordered" evidence="1">
    <location>
        <begin position="1"/>
        <end position="39"/>
    </location>
</feature>
<accession>A0A4C1TCF4</accession>
<organism evidence="2 3">
    <name type="scientific">Eumeta variegata</name>
    <name type="common">Bagworm moth</name>
    <name type="synonym">Eumeta japonica</name>
    <dbReference type="NCBI Taxonomy" id="151549"/>
    <lineage>
        <taxon>Eukaryota</taxon>
        <taxon>Metazoa</taxon>
        <taxon>Ecdysozoa</taxon>
        <taxon>Arthropoda</taxon>
        <taxon>Hexapoda</taxon>
        <taxon>Insecta</taxon>
        <taxon>Pterygota</taxon>
        <taxon>Neoptera</taxon>
        <taxon>Endopterygota</taxon>
        <taxon>Lepidoptera</taxon>
        <taxon>Glossata</taxon>
        <taxon>Ditrysia</taxon>
        <taxon>Tineoidea</taxon>
        <taxon>Psychidae</taxon>
        <taxon>Oiketicinae</taxon>
        <taxon>Eumeta</taxon>
    </lineage>
</organism>
<dbReference type="AlphaFoldDB" id="A0A4C1TCF4"/>